<dbReference type="AlphaFoldDB" id="A0A8C5Z4Q5"/>
<evidence type="ECO:0000259" key="1">
    <source>
        <dbReference type="Pfam" id="PF15865"/>
    </source>
</evidence>
<gene>
    <name evidence="2" type="primary">FANCA</name>
</gene>
<dbReference type="Ensembl" id="ENSMMMT00000010854.1">
    <property type="protein sequence ID" value="ENSMMMP00000009516.1"/>
    <property type="gene ID" value="ENSMMMG00000008085.1"/>
</dbReference>
<dbReference type="GO" id="GO:0043240">
    <property type="term" value="C:Fanconi anaemia nuclear complex"/>
    <property type="evidence" value="ECO:0007669"/>
    <property type="project" value="InterPro"/>
</dbReference>
<dbReference type="InterPro" id="IPR003516">
    <property type="entry name" value="FANCA"/>
</dbReference>
<reference evidence="2" key="1">
    <citation type="submission" date="2025-08" db="UniProtKB">
        <authorList>
            <consortium name="Ensembl"/>
        </authorList>
    </citation>
    <scope>IDENTIFICATION</scope>
</reference>
<dbReference type="PANTHER" id="PTHR12047">
    <property type="entry name" value="FANCONI ANEMIA GROUP A PROTEIN"/>
    <property type="match status" value="1"/>
</dbReference>
<proteinExistence type="predicted"/>
<reference evidence="2" key="2">
    <citation type="submission" date="2025-09" db="UniProtKB">
        <authorList>
            <consortium name="Ensembl"/>
        </authorList>
    </citation>
    <scope>IDENTIFICATION</scope>
</reference>
<dbReference type="InterPro" id="IPR031729">
    <property type="entry name" value="Fanconi_A_N"/>
</dbReference>
<dbReference type="GeneTree" id="ENSGT00390000007852"/>
<evidence type="ECO:0000313" key="3">
    <source>
        <dbReference type="Proteomes" id="UP000694407"/>
    </source>
</evidence>
<feature type="domain" description="Fanconi anaemia group A protein N-terminal" evidence="1">
    <location>
        <begin position="158"/>
        <end position="432"/>
    </location>
</feature>
<dbReference type="Proteomes" id="UP000694407">
    <property type="component" value="Unplaced"/>
</dbReference>
<sequence length="435" mass="48880">VKGSPKKKASLSLVWLFPGRVKRQKYNPERGQKLKNSAVQLLRRHQSLSDLLLEVEDPPCEKLCLNRLIDCDSDKAYTDGSCSFIGSAFQDQALKLGVPVGILSARTVACTMKMVCEEPSHPVLLSTEQRKKLSSLLEIAQYLLAHSMFSRLSFCQEVWKAQNSLLLEAVWRLHVQSVVSLQELLESHPDKRTVVAWLFRNLRLLCQQIDTSCPYLDIARAVLSDFVELLVSQGFQENSDLRRVEETGTMSQVGGTAEQGAARLSLPAAVGWGLRSRPHQALPCGGVSADVLKRFLSHTLTQVLTHSPVLKASDAIQRQREWSFVRTHPLLTTLYRRLLVMLSPEESVGHLQEVLETREVNWQRVLSCVSTLVVCFPEALQLLQDWVARLMAHAFESYHLDSMVTAFLIVRQAAQEGPSVFPSYADWFKVSFLGS</sequence>
<dbReference type="Pfam" id="PF15865">
    <property type="entry name" value="Fanconi_A_N"/>
    <property type="match status" value="1"/>
</dbReference>
<dbReference type="GO" id="GO:0036297">
    <property type="term" value="P:interstrand cross-link repair"/>
    <property type="evidence" value="ECO:0007669"/>
    <property type="project" value="InterPro"/>
</dbReference>
<dbReference type="PANTHER" id="PTHR12047:SF2">
    <property type="entry name" value="FANCONI ANEMIA GROUP A PROTEIN"/>
    <property type="match status" value="1"/>
</dbReference>
<organism evidence="2 3">
    <name type="scientific">Marmota marmota marmota</name>
    <name type="common">Alpine marmot</name>
    <dbReference type="NCBI Taxonomy" id="9994"/>
    <lineage>
        <taxon>Eukaryota</taxon>
        <taxon>Metazoa</taxon>
        <taxon>Chordata</taxon>
        <taxon>Craniata</taxon>
        <taxon>Vertebrata</taxon>
        <taxon>Euteleostomi</taxon>
        <taxon>Mammalia</taxon>
        <taxon>Eutheria</taxon>
        <taxon>Euarchontoglires</taxon>
        <taxon>Glires</taxon>
        <taxon>Rodentia</taxon>
        <taxon>Sciuromorpha</taxon>
        <taxon>Sciuridae</taxon>
        <taxon>Xerinae</taxon>
        <taxon>Marmotini</taxon>
        <taxon>Marmota</taxon>
    </lineage>
</organism>
<accession>A0A8C5Z4Q5</accession>
<name>A0A8C5Z4Q5_MARMA</name>
<dbReference type="GO" id="GO:0045589">
    <property type="term" value="P:regulation of regulatory T cell differentiation"/>
    <property type="evidence" value="ECO:0007669"/>
    <property type="project" value="TreeGrafter"/>
</dbReference>
<keyword evidence="3" id="KW-1185">Reference proteome</keyword>
<protein>
    <submittedName>
        <fullName evidence="2">FA complementation group A</fullName>
    </submittedName>
</protein>
<evidence type="ECO:0000313" key="2">
    <source>
        <dbReference type="Ensembl" id="ENSMMMP00000009516.1"/>
    </source>
</evidence>